<organism evidence="6 7">
    <name type="scientific">Halomicrobium zhouii</name>
    <dbReference type="NCBI Taxonomy" id="767519"/>
    <lineage>
        <taxon>Archaea</taxon>
        <taxon>Methanobacteriati</taxon>
        <taxon>Methanobacteriota</taxon>
        <taxon>Stenosarchaea group</taxon>
        <taxon>Halobacteria</taxon>
        <taxon>Halobacteriales</taxon>
        <taxon>Haloarculaceae</taxon>
        <taxon>Halomicrobium</taxon>
    </lineage>
</organism>
<evidence type="ECO:0000256" key="5">
    <source>
        <dbReference type="HAMAP-Rule" id="MF_00147"/>
    </source>
</evidence>
<reference evidence="6 7" key="1">
    <citation type="submission" date="2016-10" db="EMBL/GenBank/DDBJ databases">
        <authorList>
            <person name="de Groot N.N."/>
        </authorList>
    </citation>
    <scope>NUCLEOTIDE SEQUENCE [LARGE SCALE GENOMIC DNA]</scope>
    <source>
        <strain evidence="6 7">CGMCC 1.10457</strain>
    </source>
</reference>
<dbReference type="HAMAP" id="MF_00147_A">
    <property type="entry name" value="TIM_A"/>
    <property type="match status" value="1"/>
</dbReference>
<sequence length="215" mass="21374">MFVLVNLKAYPCDPVAVAEAAQDVSEETGVRVAIAPQAAHLSAVADTGVETWAQHVSPVEHGSHTGSTLAEAAADAGATGTLINHSENRLKLADVDGSIDAADRADLETIVCANNPDQIGAAAALGPDSVAVEPPELIGTGTPVSKADPDIVTDAVEAAAAVDESVDVLCGAGISTGDDVVSAQDLGATGVLLASGVAKADDPRAALEDLVEPLA</sequence>
<dbReference type="InterPro" id="IPR035990">
    <property type="entry name" value="TIM_sf"/>
</dbReference>
<evidence type="ECO:0000256" key="1">
    <source>
        <dbReference type="ARBA" id="ARBA00022432"/>
    </source>
</evidence>
<evidence type="ECO:0000256" key="2">
    <source>
        <dbReference type="ARBA" id="ARBA00022490"/>
    </source>
</evidence>
<dbReference type="STRING" id="767519.SAMN05216559_3147"/>
<feature type="binding site" evidence="5">
    <location>
        <begin position="194"/>
        <end position="195"/>
    </location>
    <ligand>
        <name>substrate</name>
    </ligand>
</feature>
<comment type="pathway">
    <text evidence="5">Carbohydrate biosynthesis; gluconeogenesis.</text>
</comment>
<dbReference type="Proteomes" id="UP000199062">
    <property type="component" value="Unassembled WGS sequence"/>
</dbReference>
<dbReference type="GO" id="GO:0006096">
    <property type="term" value="P:glycolytic process"/>
    <property type="evidence" value="ECO:0007669"/>
    <property type="project" value="UniProtKB-UniRule"/>
</dbReference>
<comment type="pathway">
    <text evidence="5">Carbohydrate degradation; glycolysis; D-glyceraldehyde 3-phosphate from glycerone phosphate: step 1/1.</text>
</comment>
<comment type="similarity">
    <text evidence="5">Belongs to the triosephosphate isomerase family.</text>
</comment>
<dbReference type="InterPro" id="IPR013785">
    <property type="entry name" value="Aldolase_TIM"/>
</dbReference>
<dbReference type="RefSeq" id="WP_089817484.1">
    <property type="nucleotide sequence ID" value="NZ_FOZK01000003.1"/>
</dbReference>
<dbReference type="UniPathway" id="UPA00138"/>
<dbReference type="GO" id="GO:0006094">
    <property type="term" value="P:gluconeogenesis"/>
    <property type="evidence" value="ECO:0007669"/>
    <property type="project" value="UniProtKB-UniRule"/>
</dbReference>
<keyword evidence="1 5" id="KW-0312">Gluconeogenesis</keyword>
<dbReference type="Pfam" id="PF00121">
    <property type="entry name" value="TIM"/>
    <property type="match status" value="1"/>
</dbReference>
<dbReference type="UniPathway" id="UPA00109">
    <property type="reaction ID" value="UER00189"/>
</dbReference>
<comment type="catalytic activity">
    <reaction evidence="5">
        <text>D-glyceraldehyde 3-phosphate = dihydroxyacetone phosphate</text>
        <dbReference type="Rhea" id="RHEA:18585"/>
        <dbReference type="ChEBI" id="CHEBI:57642"/>
        <dbReference type="ChEBI" id="CHEBI:59776"/>
        <dbReference type="EC" id="5.3.1.1"/>
    </reaction>
</comment>
<evidence type="ECO:0000313" key="6">
    <source>
        <dbReference type="EMBL" id="SFS07056.1"/>
    </source>
</evidence>
<feature type="binding site" evidence="5">
    <location>
        <position position="173"/>
    </location>
    <ligand>
        <name>substrate</name>
    </ligand>
</feature>
<name>A0A1I6LUI7_9EURY</name>
<evidence type="ECO:0000256" key="4">
    <source>
        <dbReference type="ARBA" id="ARBA00023235"/>
    </source>
</evidence>
<dbReference type="GO" id="GO:0005737">
    <property type="term" value="C:cytoplasm"/>
    <property type="evidence" value="ECO:0007669"/>
    <property type="project" value="UniProtKB-SubCell"/>
</dbReference>
<dbReference type="InterPro" id="IPR020861">
    <property type="entry name" value="Triosephosphate_isomerase_AS"/>
</dbReference>
<dbReference type="GO" id="GO:0004807">
    <property type="term" value="F:triose-phosphate isomerase activity"/>
    <property type="evidence" value="ECO:0007669"/>
    <property type="project" value="UniProtKB-UniRule"/>
</dbReference>
<accession>A0A1I6LUI7</accession>
<feature type="binding site" evidence="5">
    <location>
        <position position="138"/>
    </location>
    <ligand>
        <name>substrate</name>
    </ligand>
</feature>
<feature type="active site" description="Proton acceptor" evidence="5">
    <location>
        <position position="133"/>
    </location>
</feature>
<dbReference type="EMBL" id="FOZK01000003">
    <property type="protein sequence ID" value="SFS07056.1"/>
    <property type="molecule type" value="Genomic_DNA"/>
</dbReference>
<dbReference type="NCBIfam" id="TIGR00419">
    <property type="entry name" value="tim"/>
    <property type="match status" value="1"/>
</dbReference>
<dbReference type="Gene3D" id="3.20.20.70">
    <property type="entry name" value="Aldolase class I"/>
    <property type="match status" value="1"/>
</dbReference>
<comment type="subunit">
    <text evidence="5">Homotetramer; dimer of dimers.</text>
</comment>
<dbReference type="PROSITE" id="PS00171">
    <property type="entry name" value="TIM_1"/>
    <property type="match status" value="1"/>
</dbReference>
<dbReference type="PROSITE" id="PS51440">
    <property type="entry name" value="TIM_2"/>
    <property type="match status" value="1"/>
</dbReference>
<keyword evidence="7" id="KW-1185">Reference proteome</keyword>
<feature type="active site" description="Electrophile" evidence="5">
    <location>
        <position position="85"/>
    </location>
</feature>
<dbReference type="InterPro" id="IPR000652">
    <property type="entry name" value="Triosephosphate_isomerase"/>
</dbReference>
<dbReference type="InterPro" id="IPR022891">
    <property type="entry name" value="Triosephosphate_isomerase_arc"/>
</dbReference>
<keyword evidence="3 5" id="KW-0324">Glycolysis</keyword>
<protein>
    <recommendedName>
        <fullName evidence="5">Triosephosphate isomerase</fullName>
        <shortName evidence="5">TIM</shortName>
        <shortName evidence="5">TPI</shortName>
        <ecNumber evidence="5">5.3.1.1</ecNumber>
    </recommendedName>
    <alternativeName>
        <fullName evidence="5">Triose-phosphate isomerase</fullName>
    </alternativeName>
</protein>
<dbReference type="OrthoDB" id="9465at2157"/>
<comment type="subcellular location">
    <subcellularLocation>
        <location evidence="5">Cytoplasm</location>
    </subcellularLocation>
</comment>
<dbReference type="AlphaFoldDB" id="A0A1I6LUI7"/>
<keyword evidence="4 5" id="KW-0413">Isomerase</keyword>
<feature type="binding site" evidence="5">
    <location>
        <begin position="6"/>
        <end position="8"/>
    </location>
    <ligand>
        <name>substrate</name>
    </ligand>
</feature>
<dbReference type="NCBIfam" id="NF003302">
    <property type="entry name" value="PRK04302.1"/>
    <property type="match status" value="1"/>
</dbReference>
<evidence type="ECO:0000313" key="7">
    <source>
        <dbReference type="Proteomes" id="UP000199062"/>
    </source>
</evidence>
<comment type="function">
    <text evidence="5">Involved in the gluconeogenesis. Catalyzes stereospecifically the conversion of dihydroxyacetone phosphate (DHAP) to D-glyceraldehyde-3-phosphate (G3P).</text>
</comment>
<gene>
    <name evidence="5" type="primary">tpiA</name>
    <name evidence="6" type="ORF">SAMN05216559_3147</name>
</gene>
<keyword evidence="2 5" id="KW-0963">Cytoplasm</keyword>
<dbReference type="SUPFAM" id="SSF51351">
    <property type="entry name" value="Triosephosphate isomerase (TIM)"/>
    <property type="match status" value="1"/>
</dbReference>
<evidence type="ECO:0000256" key="3">
    <source>
        <dbReference type="ARBA" id="ARBA00023152"/>
    </source>
</evidence>
<proteinExistence type="inferred from homology"/>
<dbReference type="EC" id="5.3.1.1" evidence="5"/>